<name>A0A0C1N4R8_9CYAN</name>
<dbReference type="OrthoDB" id="5362408at2"/>
<dbReference type="PANTHER" id="PTHR35579:SF3">
    <property type="entry name" value="CRISPR SYSTEM CMS ENDORIBONUCLEASE CSM3"/>
    <property type="match status" value="1"/>
</dbReference>
<reference evidence="5" key="1">
    <citation type="journal article" date="2015" name="Genome Announc.">
        <title>Draft Genome Sequence of Tolypothrix boutellei Strain VB521301.</title>
        <authorList>
            <person name="Chandrababunaidu M.M."/>
            <person name="Singh D."/>
            <person name="Sen D."/>
            <person name="Bhan S."/>
            <person name="Das S."/>
            <person name="Gupta A."/>
            <person name="Adhikary S.P."/>
            <person name="Tripathy S."/>
        </authorList>
    </citation>
    <scope>NUCLEOTIDE SEQUENCE</scope>
    <source>
        <strain evidence="5">VB521301</strain>
    </source>
</reference>
<dbReference type="InterPro" id="IPR005537">
    <property type="entry name" value="RAMP_III_fam"/>
</dbReference>
<dbReference type="Proteomes" id="UP000029738">
    <property type="component" value="Unassembled WGS sequence"/>
</dbReference>
<dbReference type="GO" id="GO:0051607">
    <property type="term" value="P:defense response to virus"/>
    <property type="evidence" value="ECO:0007669"/>
    <property type="project" value="UniProtKB-KW"/>
</dbReference>
<gene>
    <name evidence="5" type="ORF">DA73_0240860</name>
    <name evidence="4" type="ORF">DA73_0400029105</name>
</gene>
<dbReference type="STRING" id="1479485.DA73_0240860"/>
<evidence type="ECO:0000259" key="3">
    <source>
        <dbReference type="Pfam" id="PF03787"/>
    </source>
</evidence>
<sequence>MANNSYRSTNSSNFNQQRGPRPYDFVYFSTKSPSVNKPPGHHKYLHERIHGTLFLTLKVQTMVHISTGTVLMGSDINREEIPLIKTMVQGIDDELIIQGSSLKGCIRSIYEAITNSRVGVKPKKPSEYPEERLPAKEKNQLCPASIVFGASGDRWGWQGLVSIQDAYCEMTGFEVGFMSNLWRPRPEENDIYYFKDKSGKKKAVGWKFYYNMKYALDKGEGNGVPAQVAFKNDEFITQLNFRNLKSEELGALLIALGQDNKYPIILKLGAGKPVGLGSMIVEITEADLLQNQSDLRTRYSSFERLSNQFLTGESLKIFIGNTVQKAHENLIDKSKLEELSNILNPSTHFAPHESY</sequence>
<evidence type="ECO:0000256" key="1">
    <source>
        <dbReference type="ARBA" id="ARBA00023118"/>
    </source>
</evidence>
<dbReference type="Pfam" id="PF03787">
    <property type="entry name" value="RAMPs"/>
    <property type="match status" value="1"/>
</dbReference>
<evidence type="ECO:0000313" key="6">
    <source>
        <dbReference type="Proteomes" id="UP000029738"/>
    </source>
</evidence>
<dbReference type="RefSeq" id="WP_038076081.1">
    <property type="nucleotide sequence ID" value="NZ_JHEG04000001.1"/>
</dbReference>
<protein>
    <submittedName>
        <fullName evidence="5">CRISPR-associated protein</fullName>
    </submittedName>
</protein>
<feature type="domain" description="CRISPR type III-associated protein" evidence="3">
    <location>
        <begin position="56"/>
        <end position="279"/>
    </location>
</feature>
<dbReference type="AlphaFoldDB" id="A0A0C1N4R8"/>
<proteinExistence type="predicted"/>
<organism evidence="5">
    <name type="scientific">Tolypothrix bouteillei VB521301</name>
    <dbReference type="NCBI Taxonomy" id="1479485"/>
    <lineage>
        <taxon>Bacteria</taxon>
        <taxon>Bacillati</taxon>
        <taxon>Cyanobacteriota</taxon>
        <taxon>Cyanophyceae</taxon>
        <taxon>Nostocales</taxon>
        <taxon>Tolypothrichaceae</taxon>
        <taxon>Tolypothrix</taxon>
    </lineage>
</organism>
<comment type="caution">
    <text evidence="5">The sequence shown here is derived from an EMBL/GenBank/DDBJ whole genome shotgun (WGS) entry which is preliminary data.</text>
</comment>
<dbReference type="EMBL" id="JHEG02000059">
    <property type="protein sequence ID" value="KIE07441.1"/>
    <property type="molecule type" value="Genomic_DNA"/>
</dbReference>
<keyword evidence="6" id="KW-1185">Reference proteome</keyword>
<reference evidence="4" key="2">
    <citation type="submission" date="2019-11" db="EMBL/GenBank/DDBJ databases">
        <title>Improved Assembly of Tolypothrix boutellei genome.</title>
        <authorList>
            <person name="Sarangi A.N."/>
            <person name="Mukherjee M."/>
            <person name="Ghosh S."/>
            <person name="Singh D."/>
            <person name="Das A."/>
            <person name="Kant S."/>
            <person name="Prusty A."/>
            <person name="Tripathy S."/>
        </authorList>
    </citation>
    <scope>NUCLEOTIDE SEQUENCE</scope>
    <source>
        <strain evidence="4">VB521301</strain>
    </source>
</reference>
<feature type="compositionally biased region" description="Polar residues" evidence="2">
    <location>
        <begin position="1"/>
        <end position="18"/>
    </location>
</feature>
<dbReference type="InterPro" id="IPR052216">
    <property type="entry name" value="CRISPR_Csm3_endoribonuclease"/>
</dbReference>
<dbReference type="PANTHER" id="PTHR35579">
    <property type="entry name" value="CRISPR SYSTEM CMS ENDORIBONUCLEASE CSM3"/>
    <property type="match status" value="1"/>
</dbReference>
<keyword evidence="1" id="KW-0051">Antiviral defense</keyword>
<feature type="region of interest" description="Disordered" evidence="2">
    <location>
        <begin position="1"/>
        <end position="21"/>
    </location>
</feature>
<evidence type="ECO:0000256" key="2">
    <source>
        <dbReference type="SAM" id="MobiDB-lite"/>
    </source>
</evidence>
<dbReference type="EMBL" id="JHEG04000001">
    <property type="protein sequence ID" value="KAF3889086.1"/>
    <property type="molecule type" value="Genomic_DNA"/>
</dbReference>
<evidence type="ECO:0000313" key="5">
    <source>
        <dbReference type="EMBL" id="KIE07441.1"/>
    </source>
</evidence>
<accession>A0A0C1N4R8</accession>
<evidence type="ECO:0000313" key="4">
    <source>
        <dbReference type="EMBL" id="KAF3889086.1"/>
    </source>
</evidence>